<evidence type="ECO:0000256" key="1">
    <source>
        <dbReference type="SAM" id="MobiDB-lite"/>
    </source>
</evidence>
<keyword evidence="3" id="KW-1185">Reference proteome</keyword>
<feature type="region of interest" description="Disordered" evidence="1">
    <location>
        <begin position="33"/>
        <end position="59"/>
    </location>
</feature>
<dbReference type="EMBL" id="SRLO01000807">
    <property type="protein sequence ID" value="TNN46108.1"/>
    <property type="molecule type" value="Genomic_DNA"/>
</dbReference>
<organism evidence="2 3">
    <name type="scientific">Liparis tanakae</name>
    <name type="common">Tanaka's snailfish</name>
    <dbReference type="NCBI Taxonomy" id="230148"/>
    <lineage>
        <taxon>Eukaryota</taxon>
        <taxon>Metazoa</taxon>
        <taxon>Chordata</taxon>
        <taxon>Craniata</taxon>
        <taxon>Vertebrata</taxon>
        <taxon>Euteleostomi</taxon>
        <taxon>Actinopterygii</taxon>
        <taxon>Neopterygii</taxon>
        <taxon>Teleostei</taxon>
        <taxon>Neoteleostei</taxon>
        <taxon>Acanthomorphata</taxon>
        <taxon>Eupercaria</taxon>
        <taxon>Perciformes</taxon>
        <taxon>Cottioidei</taxon>
        <taxon>Cottales</taxon>
        <taxon>Liparidae</taxon>
        <taxon>Liparis</taxon>
    </lineage>
</organism>
<proteinExistence type="predicted"/>
<name>A0A4Z2FXS3_9TELE</name>
<reference evidence="2 3" key="1">
    <citation type="submission" date="2019-03" db="EMBL/GenBank/DDBJ databases">
        <title>First draft genome of Liparis tanakae, snailfish: a comprehensive survey of snailfish specific genes.</title>
        <authorList>
            <person name="Kim W."/>
            <person name="Song I."/>
            <person name="Jeong J.-H."/>
            <person name="Kim D."/>
            <person name="Kim S."/>
            <person name="Ryu S."/>
            <person name="Song J.Y."/>
            <person name="Lee S.K."/>
        </authorList>
    </citation>
    <scope>NUCLEOTIDE SEQUENCE [LARGE SCALE GENOMIC DNA]</scope>
    <source>
        <tissue evidence="2">Muscle</tissue>
    </source>
</reference>
<sequence>MSSVHRLLCGTVQWESDITLVLTLVRPELRKVTAPTTDGQDTEGGGRLEDQRRSHVRATKTSSASLVKLPAKRLPLMKICCRVFFFYHVEAQALTDALYQTEIPVCAPGQNLCRRTSGRMFGSDTTQEIRCAEQI</sequence>
<feature type="compositionally biased region" description="Basic and acidic residues" evidence="1">
    <location>
        <begin position="44"/>
        <end position="53"/>
    </location>
</feature>
<evidence type="ECO:0000313" key="3">
    <source>
        <dbReference type="Proteomes" id="UP000314294"/>
    </source>
</evidence>
<protein>
    <submittedName>
        <fullName evidence="2">Uncharacterized protein</fullName>
    </submittedName>
</protein>
<evidence type="ECO:0000313" key="2">
    <source>
        <dbReference type="EMBL" id="TNN46108.1"/>
    </source>
</evidence>
<dbReference type="Proteomes" id="UP000314294">
    <property type="component" value="Unassembled WGS sequence"/>
</dbReference>
<dbReference type="AlphaFoldDB" id="A0A4Z2FXS3"/>
<accession>A0A4Z2FXS3</accession>
<gene>
    <name evidence="2" type="ORF">EYF80_043685</name>
</gene>
<comment type="caution">
    <text evidence="2">The sequence shown here is derived from an EMBL/GenBank/DDBJ whole genome shotgun (WGS) entry which is preliminary data.</text>
</comment>